<evidence type="ECO:0000313" key="2">
    <source>
        <dbReference type="Proteomes" id="UP000019140"/>
    </source>
</evidence>
<sequence>MRGELVHFEILVEDQSGKITIEALIEKILGSESQDHSYRVFSYKGLGRVPSGLKSSSDPKKRILLEQLPRLLQGYGKSLQYGSNTVVVVVDLDRKNCIEFKQELLSILNACNPKPTTLFRIAIEEGEAWLLGDREAIQAAYPNMNHRALDNYEQDSICGTWEKLADAVYPGGAGKLRRFRLAAYGPRQMRLGDADCPTHGC</sequence>
<reference evidence="1 2" key="1">
    <citation type="journal article" date="2014" name="Nature">
        <title>An environmental bacterial taxon with a large and distinct metabolic repertoire.</title>
        <authorList>
            <person name="Wilson M.C."/>
            <person name="Mori T."/>
            <person name="Ruckert C."/>
            <person name="Uria A.R."/>
            <person name="Helf M.J."/>
            <person name="Takada K."/>
            <person name="Gernert C."/>
            <person name="Steffens U.A."/>
            <person name="Heycke N."/>
            <person name="Schmitt S."/>
            <person name="Rinke C."/>
            <person name="Helfrich E.J."/>
            <person name="Brachmann A.O."/>
            <person name="Gurgui C."/>
            <person name="Wakimoto T."/>
            <person name="Kracht M."/>
            <person name="Crusemann M."/>
            <person name="Hentschel U."/>
            <person name="Abe I."/>
            <person name="Matsunaga S."/>
            <person name="Kalinowski J."/>
            <person name="Takeyama H."/>
            <person name="Piel J."/>
        </authorList>
    </citation>
    <scope>NUCLEOTIDE SEQUENCE [LARGE SCALE GENOMIC DNA]</scope>
    <source>
        <strain evidence="2">TSY2</strain>
    </source>
</reference>
<gene>
    <name evidence="1" type="ORF">ETSY2_34255</name>
</gene>
<protein>
    <recommendedName>
        <fullName evidence="3">DUF4276 family protein</fullName>
    </recommendedName>
</protein>
<dbReference type="Proteomes" id="UP000019140">
    <property type="component" value="Unassembled WGS sequence"/>
</dbReference>
<evidence type="ECO:0008006" key="3">
    <source>
        <dbReference type="Google" id="ProtNLM"/>
    </source>
</evidence>
<name>W4M065_9BACT</name>
<organism evidence="1 2">
    <name type="scientific">Candidatus Entotheonella gemina</name>
    <dbReference type="NCBI Taxonomy" id="1429439"/>
    <lineage>
        <taxon>Bacteria</taxon>
        <taxon>Pseudomonadati</taxon>
        <taxon>Nitrospinota/Tectimicrobiota group</taxon>
        <taxon>Candidatus Tectimicrobiota</taxon>
        <taxon>Candidatus Entotheonellia</taxon>
        <taxon>Candidatus Entotheonellales</taxon>
        <taxon>Candidatus Entotheonellaceae</taxon>
        <taxon>Candidatus Entotheonella</taxon>
    </lineage>
</organism>
<evidence type="ECO:0000313" key="1">
    <source>
        <dbReference type="EMBL" id="ETX03047.1"/>
    </source>
</evidence>
<accession>W4M065</accession>
<dbReference type="PATRIC" id="fig|1429439.4.peg.5800"/>
<comment type="caution">
    <text evidence="1">The sequence shown here is derived from an EMBL/GenBank/DDBJ whole genome shotgun (WGS) entry which is preliminary data.</text>
</comment>
<proteinExistence type="predicted"/>
<dbReference type="HOGENOM" id="CLU_109798_0_0_7"/>
<keyword evidence="2" id="KW-1185">Reference proteome</keyword>
<dbReference type="EMBL" id="AZHX01001469">
    <property type="protein sequence ID" value="ETX03047.1"/>
    <property type="molecule type" value="Genomic_DNA"/>
</dbReference>
<dbReference type="AlphaFoldDB" id="W4M065"/>